<dbReference type="eggNOG" id="COG4589">
    <property type="taxonomic scope" value="Bacteria"/>
</dbReference>
<evidence type="ECO:0000256" key="9">
    <source>
        <dbReference type="ARBA" id="ARBA00022516"/>
    </source>
</evidence>
<dbReference type="EMBL" id="AQPN01000038">
    <property type="protein sequence ID" value="EOR95910.1"/>
    <property type="molecule type" value="Genomic_DNA"/>
</dbReference>
<comment type="pathway">
    <text evidence="3 18">Phospholipid metabolism; CDP-diacylglycerol biosynthesis; CDP-diacylglycerol from sn-glycerol 3-phosphate: step 3/3.</text>
</comment>
<evidence type="ECO:0000256" key="13">
    <source>
        <dbReference type="ARBA" id="ARBA00022989"/>
    </source>
</evidence>
<dbReference type="EC" id="2.7.7.41" evidence="6 18"/>
<keyword evidence="8" id="KW-1003">Cell membrane</keyword>
<organism evidence="20 21">
    <name type="scientific">Arcticibacter svalbardensis MN12-7</name>
    <dbReference type="NCBI Taxonomy" id="1150600"/>
    <lineage>
        <taxon>Bacteria</taxon>
        <taxon>Pseudomonadati</taxon>
        <taxon>Bacteroidota</taxon>
        <taxon>Sphingobacteriia</taxon>
        <taxon>Sphingobacteriales</taxon>
        <taxon>Sphingobacteriaceae</taxon>
        <taxon>Arcticibacter</taxon>
    </lineage>
</organism>
<evidence type="ECO:0000256" key="15">
    <source>
        <dbReference type="ARBA" id="ARBA00023136"/>
    </source>
</evidence>
<protein>
    <recommendedName>
        <fullName evidence="7 18">Phosphatidate cytidylyltransferase</fullName>
        <ecNumber evidence="6 18">2.7.7.41</ecNumber>
    </recommendedName>
</protein>
<evidence type="ECO:0000256" key="16">
    <source>
        <dbReference type="ARBA" id="ARBA00023209"/>
    </source>
</evidence>
<keyword evidence="12 18" id="KW-0548">Nucleotidyltransferase</keyword>
<evidence type="ECO:0000256" key="3">
    <source>
        <dbReference type="ARBA" id="ARBA00005119"/>
    </source>
</evidence>
<feature type="transmembrane region" description="Helical" evidence="19">
    <location>
        <begin position="136"/>
        <end position="156"/>
    </location>
</feature>
<keyword evidence="16" id="KW-0594">Phospholipid biosynthesis</keyword>
<dbReference type="GO" id="GO:0004605">
    <property type="term" value="F:phosphatidate cytidylyltransferase activity"/>
    <property type="evidence" value="ECO:0007669"/>
    <property type="project" value="UniProtKB-EC"/>
</dbReference>
<evidence type="ECO:0000313" key="21">
    <source>
        <dbReference type="Proteomes" id="UP000014174"/>
    </source>
</evidence>
<dbReference type="GO" id="GO:0016024">
    <property type="term" value="P:CDP-diacylglycerol biosynthetic process"/>
    <property type="evidence" value="ECO:0007669"/>
    <property type="project" value="UniProtKB-UniPathway"/>
</dbReference>
<dbReference type="PANTHER" id="PTHR46382:SF1">
    <property type="entry name" value="PHOSPHATIDATE CYTIDYLYLTRANSFERASE"/>
    <property type="match status" value="1"/>
</dbReference>
<evidence type="ECO:0000256" key="12">
    <source>
        <dbReference type="ARBA" id="ARBA00022695"/>
    </source>
</evidence>
<dbReference type="AlphaFoldDB" id="R9GWJ7"/>
<evidence type="ECO:0000256" key="19">
    <source>
        <dbReference type="SAM" id="Phobius"/>
    </source>
</evidence>
<comment type="catalytic activity">
    <reaction evidence="1 18">
        <text>a 1,2-diacyl-sn-glycero-3-phosphate + CTP + H(+) = a CDP-1,2-diacyl-sn-glycerol + diphosphate</text>
        <dbReference type="Rhea" id="RHEA:16229"/>
        <dbReference type="ChEBI" id="CHEBI:15378"/>
        <dbReference type="ChEBI" id="CHEBI:33019"/>
        <dbReference type="ChEBI" id="CHEBI:37563"/>
        <dbReference type="ChEBI" id="CHEBI:58332"/>
        <dbReference type="ChEBI" id="CHEBI:58608"/>
        <dbReference type="EC" id="2.7.7.41"/>
    </reaction>
</comment>
<keyword evidence="15 19" id="KW-0472">Membrane</keyword>
<keyword evidence="9" id="KW-0444">Lipid biosynthesis</keyword>
<dbReference type="PANTHER" id="PTHR46382">
    <property type="entry name" value="PHOSPHATIDATE CYTIDYLYLTRANSFERASE"/>
    <property type="match status" value="1"/>
</dbReference>
<dbReference type="UniPathway" id="UPA00557">
    <property type="reaction ID" value="UER00614"/>
</dbReference>
<dbReference type="Pfam" id="PF01148">
    <property type="entry name" value="CTP_transf_1"/>
    <property type="match status" value="1"/>
</dbReference>
<dbReference type="STRING" id="1150600.ADIARSV_0923"/>
<sequence length="267" mass="29904">MKTRAITGFFFVLVMLAAVLLGEKTFAVFFILLSLLCLDEFYKLVKTDTLKPQRITGALLALSIFIPVLLQLNHYDEKNRLIIAIPTAALIFIAELYRKSKVPYQNIGLTFLGIILTILPFCFYAGIGFADGSYNFHYSLGFLILLWSSDTGAYLFGRSLGKNKLFEKHSPKKTWEGFFGGMIVSLLAAFILSTQFKELSYIHWAMMSLIIVIGGTYGDLCESMLKRSFDVKDSGTLLPGHGGVLDRFDGLFIAAPLVYVYLTVFTF</sequence>
<comment type="pathway">
    <text evidence="4">Lipid metabolism.</text>
</comment>
<feature type="transmembrane region" description="Helical" evidence="19">
    <location>
        <begin position="57"/>
        <end position="75"/>
    </location>
</feature>
<reference evidence="20 21" key="1">
    <citation type="journal article" date="2013" name="Genome Announc.">
        <title>Draft Genome Sequence of Arcticibacter svalbardensis Strain MN12-7T, a Member of the Family Sphingobacteriaceae Isolated from an Arctic Soil Sample.</title>
        <authorList>
            <person name="Shivaji S."/>
            <person name="Ara S."/>
            <person name="Prasad S."/>
            <person name="Manasa B.P."/>
            <person name="Begum Z."/>
            <person name="Singh A."/>
            <person name="Kumar Pinnaka A."/>
        </authorList>
    </citation>
    <scope>NUCLEOTIDE SEQUENCE [LARGE SCALE GENOMIC DNA]</scope>
    <source>
        <strain evidence="20 21">MN12-7</strain>
    </source>
</reference>
<keyword evidence="13 19" id="KW-1133">Transmembrane helix</keyword>
<comment type="similarity">
    <text evidence="5 18">Belongs to the CDS family.</text>
</comment>
<keyword evidence="14" id="KW-0443">Lipid metabolism</keyword>
<evidence type="ECO:0000256" key="11">
    <source>
        <dbReference type="ARBA" id="ARBA00022692"/>
    </source>
</evidence>
<evidence type="ECO:0000256" key="4">
    <source>
        <dbReference type="ARBA" id="ARBA00005189"/>
    </source>
</evidence>
<keyword evidence="11 18" id="KW-0812">Transmembrane</keyword>
<comment type="subcellular location">
    <subcellularLocation>
        <location evidence="2">Cell membrane</location>
        <topology evidence="2">Multi-pass membrane protein</topology>
    </subcellularLocation>
</comment>
<evidence type="ECO:0000256" key="7">
    <source>
        <dbReference type="ARBA" id="ARBA00019373"/>
    </source>
</evidence>
<dbReference type="GO" id="GO:0005886">
    <property type="term" value="C:plasma membrane"/>
    <property type="evidence" value="ECO:0007669"/>
    <property type="project" value="UniProtKB-SubCell"/>
</dbReference>
<evidence type="ECO:0000256" key="17">
    <source>
        <dbReference type="ARBA" id="ARBA00023264"/>
    </source>
</evidence>
<gene>
    <name evidence="20" type="ORF">ADIARSV_0923</name>
</gene>
<feature type="transmembrane region" description="Helical" evidence="19">
    <location>
        <begin position="202"/>
        <end position="220"/>
    </location>
</feature>
<feature type="transmembrane region" description="Helical" evidence="19">
    <location>
        <begin position="177"/>
        <end position="196"/>
    </location>
</feature>
<evidence type="ECO:0000256" key="8">
    <source>
        <dbReference type="ARBA" id="ARBA00022475"/>
    </source>
</evidence>
<dbReference type="PATRIC" id="fig|1150600.3.peg.906"/>
<evidence type="ECO:0000256" key="18">
    <source>
        <dbReference type="RuleBase" id="RU003938"/>
    </source>
</evidence>
<dbReference type="RefSeq" id="WP_016194168.1">
    <property type="nucleotide sequence ID" value="NZ_AQPN01000038.1"/>
</dbReference>
<evidence type="ECO:0000256" key="6">
    <source>
        <dbReference type="ARBA" id="ARBA00012487"/>
    </source>
</evidence>
<dbReference type="OrthoDB" id="9799199at2"/>
<accession>R9GWJ7</accession>
<dbReference type="PROSITE" id="PS01315">
    <property type="entry name" value="CDS"/>
    <property type="match status" value="1"/>
</dbReference>
<evidence type="ECO:0000313" key="20">
    <source>
        <dbReference type="EMBL" id="EOR95910.1"/>
    </source>
</evidence>
<feature type="transmembrane region" description="Helical" evidence="19">
    <location>
        <begin position="109"/>
        <end position="130"/>
    </location>
</feature>
<feature type="transmembrane region" description="Helical" evidence="19">
    <location>
        <begin position="81"/>
        <end position="97"/>
    </location>
</feature>
<dbReference type="InterPro" id="IPR000374">
    <property type="entry name" value="PC_trans"/>
</dbReference>
<proteinExistence type="inferred from homology"/>
<evidence type="ECO:0000256" key="2">
    <source>
        <dbReference type="ARBA" id="ARBA00004651"/>
    </source>
</evidence>
<dbReference type="Proteomes" id="UP000014174">
    <property type="component" value="Unassembled WGS sequence"/>
</dbReference>
<keyword evidence="10 18" id="KW-0808">Transferase</keyword>
<evidence type="ECO:0000256" key="1">
    <source>
        <dbReference type="ARBA" id="ARBA00001698"/>
    </source>
</evidence>
<evidence type="ECO:0000256" key="5">
    <source>
        <dbReference type="ARBA" id="ARBA00010185"/>
    </source>
</evidence>
<keyword evidence="17" id="KW-1208">Phospholipid metabolism</keyword>
<keyword evidence="21" id="KW-1185">Reference proteome</keyword>
<name>R9GWJ7_9SPHI</name>
<comment type="caution">
    <text evidence="20">The sequence shown here is derived from an EMBL/GenBank/DDBJ whole genome shotgun (WGS) entry which is preliminary data.</text>
</comment>
<evidence type="ECO:0000256" key="10">
    <source>
        <dbReference type="ARBA" id="ARBA00022679"/>
    </source>
</evidence>
<evidence type="ECO:0000256" key="14">
    <source>
        <dbReference type="ARBA" id="ARBA00023098"/>
    </source>
</evidence>